<keyword evidence="3 7" id="KW-0479">Metal-binding</keyword>
<dbReference type="Pfam" id="PF14226">
    <property type="entry name" value="DIOX_N"/>
    <property type="match status" value="1"/>
</dbReference>
<dbReference type="InParanoid" id="A0A7J7DZL2"/>
<dbReference type="Pfam" id="PF03171">
    <property type="entry name" value="2OG-FeII_Oxy"/>
    <property type="match status" value="1"/>
</dbReference>
<dbReference type="InterPro" id="IPR005123">
    <property type="entry name" value="Oxoglu/Fe-dep_dioxygenase_dom"/>
</dbReference>
<protein>
    <submittedName>
        <fullName evidence="9">Feruloyl CoA ortho-hydroxylase 1</fullName>
    </submittedName>
</protein>
<dbReference type="GO" id="GO:0051213">
    <property type="term" value="F:dioxygenase activity"/>
    <property type="evidence" value="ECO:0007669"/>
    <property type="project" value="UniProtKB-KW"/>
</dbReference>
<comment type="cofactor">
    <cofactor evidence="1">
        <name>L-ascorbate</name>
        <dbReference type="ChEBI" id="CHEBI:38290"/>
    </cofactor>
</comment>
<name>A0A7J7DZL2_TRIWF</name>
<dbReference type="Gene3D" id="2.60.120.330">
    <property type="entry name" value="B-lactam Antibiotic, Isopenicillin N Synthase, Chain"/>
    <property type="match status" value="1"/>
</dbReference>
<dbReference type="InterPro" id="IPR027443">
    <property type="entry name" value="IPNS-like_sf"/>
</dbReference>
<dbReference type="GO" id="GO:0046872">
    <property type="term" value="F:metal ion binding"/>
    <property type="evidence" value="ECO:0007669"/>
    <property type="project" value="UniProtKB-KW"/>
</dbReference>
<keyword evidence="6 7" id="KW-0408">Iron</keyword>
<dbReference type="SUPFAM" id="SSF51197">
    <property type="entry name" value="Clavaminate synthase-like"/>
    <property type="match status" value="1"/>
</dbReference>
<evidence type="ECO:0000256" key="7">
    <source>
        <dbReference type="RuleBase" id="RU003682"/>
    </source>
</evidence>
<evidence type="ECO:0000256" key="1">
    <source>
        <dbReference type="ARBA" id="ARBA00001961"/>
    </source>
</evidence>
<dbReference type="GO" id="GO:0009805">
    <property type="term" value="P:coumarin biosynthetic process"/>
    <property type="evidence" value="ECO:0007669"/>
    <property type="project" value="UniProtKB-ARBA"/>
</dbReference>
<comment type="similarity">
    <text evidence="2 7">Belongs to the iron/ascorbate-dependent oxidoreductase family.</text>
</comment>
<gene>
    <name evidence="9" type="ORF">HS088_TW02G00649</name>
</gene>
<evidence type="ECO:0000313" key="9">
    <source>
        <dbReference type="EMBL" id="KAF5751634.1"/>
    </source>
</evidence>
<proteinExistence type="inferred from homology"/>
<dbReference type="PROSITE" id="PS51471">
    <property type="entry name" value="FE2OG_OXY"/>
    <property type="match status" value="1"/>
</dbReference>
<evidence type="ECO:0000313" key="10">
    <source>
        <dbReference type="Proteomes" id="UP000593562"/>
    </source>
</evidence>
<dbReference type="InterPro" id="IPR026992">
    <property type="entry name" value="DIOX_N"/>
</dbReference>
<dbReference type="Proteomes" id="UP000593562">
    <property type="component" value="Unassembled WGS sequence"/>
</dbReference>
<accession>A0A7J7DZL2</accession>
<evidence type="ECO:0000256" key="5">
    <source>
        <dbReference type="ARBA" id="ARBA00023002"/>
    </source>
</evidence>
<dbReference type="FunFam" id="2.60.120.330:FF:000023">
    <property type="entry name" value="Feruloyl CoA ortho-hydroxylase 1"/>
    <property type="match status" value="1"/>
</dbReference>
<feature type="domain" description="Fe2OG dioxygenase" evidence="8">
    <location>
        <begin position="257"/>
        <end position="358"/>
    </location>
</feature>
<evidence type="ECO:0000259" key="8">
    <source>
        <dbReference type="PROSITE" id="PS51471"/>
    </source>
</evidence>
<dbReference type="AlphaFoldDB" id="A0A7J7DZL2"/>
<dbReference type="EMBL" id="JAAARO010000002">
    <property type="protein sequence ID" value="KAF5751634.1"/>
    <property type="molecule type" value="Genomic_DNA"/>
</dbReference>
<evidence type="ECO:0000256" key="6">
    <source>
        <dbReference type="ARBA" id="ARBA00023004"/>
    </source>
</evidence>
<comment type="caution">
    <text evidence="9">The sequence shown here is derived from an EMBL/GenBank/DDBJ whole genome shotgun (WGS) entry which is preliminary data.</text>
</comment>
<sequence length="408" mass="45732">MLNRQIRGSSPPPRGGDGNHVWKLWATGLPQLHVQPLKQKQAYTIGSILQHYISLWFSLLSPIQYAQKNGNGLKGLVDAGLETLPQQYVQPPEERLDVSELVSKESLPTIDVSNWDDPEVAKSICEAASKWGFFQIINHGLPIELLESMKSAVHGFFGLPNEERRKYWKGQSVSNTVFLTTSFSPQSEKVLEWKDSLNFHYKPGDNESSASWPPVCKDQVLDYIKRAEFIIKRLLQVLLKSLDVEEIDKAKEYALMGSVFVNLNYYPHCLNPELTAGIGRHADLSTITLLLQDDIGGLYVRAPEGNGWIHVSPIDGALVVNIGDALQIMSNDRYRSVEHRAIPSRSRNRVSIPIFANPGLDASIGPLPEVLASGEKPIYRQLIYGDYLRYYLAKGHEGKKTIDFAKKG</sequence>
<evidence type="ECO:0000256" key="3">
    <source>
        <dbReference type="ARBA" id="ARBA00022723"/>
    </source>
</evidence>
<dbReference type="InterPro" id="IPR044861">
    <property type="entry name" value="IPNS-like_FE2OG_OXY"/>
</dbReference>
<organism evidence="9 10">
    <name type="scientific">Tripterygium wilfordii</name>
    <name type="common">Thunder God vine</name>
    <dbReference type="NCBI Taxonomy" id="458696"/>
    <lineage>
        <taxon>Eukaryota</taxon>
        <taxon>Viridiplantae</taxon>
        <taxon>Streptophyta</taxon>
        <taxon>Embryophyta</taxon>
        <taxon>Tracheophyta</taxon>
        <taxon>Spermatophyta</taxon>
        <taxon>Magnoliopsida</taxon>
        <taxon>eudicotyledons</taxon>
        <taxon>Gunneridae</taxon>
        <taxon>Pentapetalae</taxon>
        <taxon>rosids</taxon>
        <taxon>fabids</taxon>
        <taxon>Celastrales</taxon>
        <taxon>Celastraceae</taxon>
        <taxon>Tripterygium</taxon>
    </lineage>
</organism>
<dbReference type="PANTHER" id="PTHR10209">
    <property type="entry name" value="OXIDOREDUCTASE, 2OG-FE II OXYGENASE FAMILY PROTEIN"/>
    <property type="match status" value="1"/>
</dbReference>
<reference evidence="9 10" key="1">
    <citation type="journal article" date="2020" name="Nat. Commun.">
        <title>Genome of Tripterygium wilfordii and identification of cytochrome P450 involved in triptolide biosynthesis.</title>
        <authorList>
            <person name="Tu L."/>
            <person name="Su P."/>
            <person name="Zhang Z."/>
            <person name="Gao L."/>
            <person name="Wang J."/>
            <person name="Hu T."/>
            <person name="Zhou J."/>
            <person name="Zhang Y."/>
            <person name="Zhao Y."/>
            <person name="Liu Y."/>
            <person name="Song Y."/>
            <person name="Tong Y."/>
            <person name="Lu Y."/>
            <person name="Yang J."/>
            <person name="Xu C."/>
            <person name="Jia M."/>
            <person name="Peters R.J."/>
            <person name="Huang L."/>
            <person name="Gao W."/>
        </authorList>
    </citation>
    <scope>NUCLEOTIDE SEQUENCE [LARGE SCALE GENOMIC DNA]</scope>
    <source>
        <strain evidence="10">cv. XIE 37</strain>
        <tissue evidence="9">Leaf</tissue>
    </source>
</reference>
<keyword evidence="5 7" id="KW-0560">Oxidoreductase</keyword>
<dbReference type="PANTHER" id="PTHR10209:SF591">
    <property type="entry name" value="2OG-FE(II) OXYGENASE FAMILY OXIDOREDUCTASE"/>
    <property type="match status" value="1"/>
</dbReference>
<evidence type="ECO:0000256" key="2">
    <source>
        <dbReference type="ARBA" id="ARBA00008056"/>
    </source>
</evidence>
<keyword evidence="4" id="KW-0223">Dioxygenase</keyword>
<keyword evidence="10" id="KW-1185">Reference proteome</keyword>
<evidence type="ECO:0000256" key="4">
    <source>
        <dbReference type="ARBA" id="ARBA00022964"/>
    </source>
</evidence>